<feature type="transmembrane region" description="Helical" evidence="7">
    <location>
        <begin position="277"/>
        <end position="297"/>
    </location>
</feature>
<comment type="caution">
    <text evidence="9">The sequence shown here is derived from an EMBL/GenBank/DDBJ whole genome shotgun (WGS) entry which is preliminary data.</text>
</comment>
<keyword evidence="5 7" id="KW-1133">Transmembrane helix</keyword>
<keyword evidence="2 7" id="KW-0813">Transport</keyword>
<comment type="similarity">
    <text evidence="7">Belongs to the binding-protein-dependent transport system permease family.</text>
</comment>
<dbReference type="EMBL" id="MSZX01000019">
    <property type="protein sequence ID" value="OPA73343.1"/>
    <property type="molecule type" value="Genomic_DNA"/>
</dbReference>
<feature type="transmembrane region" description="Helical" evidence="7">
    <location>
        <begin position="171"/>
        <end position="194"/>
    </location>
</feature>
<gene>
    <name evidence="9" type="ORF">BVG16_29225</name>
</gene>
<proteinExistence type="inferred from homology"/>
<dbReference type="SUPFAM" id="SSF161098">
    <property type="entry name" value="MetI-like"/>
    <property type="match status" value="1"/>
</dbReference>
<dbReference type="Proteomes" id="UP000190188">
    <property type="component" value="Unassembled WGS sequence"/>
</dbReference>
<evidence type="ECO:0000256" key="5">
    <source>
        <dbReference type="ARBA" id="ARBA00022989"/>
    </source>
</evidence>
<evidence type="ECO:0000313" key="10">
    <source>
        <dbReference type="Proteomes" id="UP000190188"/>
    </source>
</evidence>
<evidence type="ECO:0000313" key="9">
    <source>
        <dbReference type="EMBL" id="OPA73343.1"/>
    </source>
</evidence>
<dbReference type="Pfam" id="PF00528">
    <property type="entry name" value="BPD_transp_1"/>
    <property type="match status" value="1"/>
</dbReference>
<dbReference type="STRING" id="1324314.BVG16_29225"/>
<keyword evidence="4 7" id="KW-0812">Transmembrane</keyword>
<feature type="transmembrane region" description="Helical" evidence="7">
    <location>
        <begin position="87"/>
        <end position="107"/>
    </location>
</feature>
<accession>A0A1T2X1A3</accession>
<evidence type="ECO:0000256" key="1">
    <source>
        <dbReference type="ARBA" id="ARBA00004651"/>
    </source>
</evidence>
<feature type="domain" description="ABC transmembrane type-1" evidence="8">
    <location>
        <begin position="82"/>
        <end position="298"/>
    </location>
</feature>
<sequence length="307" mass="34838">MVVEPDLAHISTGKRKRKLNNELLASAFLGPYFIFFLVFSIVPIFYGLFVSLHDWTLIGKVKFVGLDNYVYALQDSDFWASLWNTSYFVLISTPLMIITSFGLALILDSRIKGRTFLRIIFFMPNILSVAVVSFIWIFVLAPYSGLVNTVLHNIGLLSLGTELFWLDDPNLAWISIVMITLWWTQGFNMILLLAGLQDIPIDHYEAATLDGANTWAKFKFITIPAMRGLIVLITVLQVIASFKVFGQVWLVTRGGPGNETRTIIQYIYETGFTANNLGLSTAMSFMFFIFLIILSFFQLKFFGKKVD</sequence>
<dbReference type="InterPro" id="IPR035906">
    <property type="entry name" value="MetI-like_sf"/>
</dbReference>
<feature type="transmembrane region" description="Helical" evidence="7">
    <location>
        <begin position="229"/>
        <end position="250"/>
    </location>
</feature>
<name>A0A1T2X1A3_9BACL</name>
<dbReference type="GO" id="GO:0055085">
    <property type="term" value="P:transmembrane transport"/>
    <property type="evidence" value="ECO:0007669"/>
    <property type="project" value="InterPro"/>
</dbReference>
<evidence type="ECO:0000256" key="7">
    <source>
        <dbReference type="RuleBase" id="RU363032"/>
    </source>
</evidence>
<evidence type="ECO:0000259" key="8">
    <source>
        <dbReference type="PROSITE" id="PS50928"/>
    </source>
</evidence>
<comment type="subcellular location">
    <subcellularLocation>
        <location evidence="1 7">Cell membrane</location>
        <topology evidence="1 7">Multi-pass membrane protein</topology>
    </subcellularLocation>
</comment>
<dbReference type="CDD" id="cd06261">
    <property type="entry name" value="TM_PBP2"/>
    <property type="match status" value="1"/>
</dbReference>
<evidence type="ECO:0000256" key="2">
    <source>
        <dbReference type="ARBA" id="ARBA00022448"/>
    </source>
</evidence>
<dbReference type="GO" id="GO:0005886">
    <property type="term" value="C:plasma membrane"/>
    <property type="evidence" value="ECO:0007669"/>
    <property type="project" value="UniProtKB-SubCell"/>
</dbReference>
<protein>
    <submittedName>
        <fullName evidence="9">Sugar ABC transporter permease</fullName>
    </submittedName>
</protein>
<feature type="transmembrane region" description="Helical" evidence="7">
    <location>
        <begin position="119"/>
        <end position="141"/>
    </location>
</feature>
<keyword evidence="6 7" id="KW-0472">Membrane</keyword>
<dbReference type="Gene3D" id="1.10.3720.10">
    <property type="entry name" value="MetI-like"/>
    <property type="match status" value="1"/>
</dbReference>
<feature type="transmembrane region" description="Helical" evidence="7">
    <location>
        <begin position="23"/>
        <end position="46"/>
    </location>
</feature>
<dbReference type="PANTHER" id="PTHR30193:SF37">
    <property type="entry name" value="INNER MEMBRANE ABC TRANSPORTER PERMEASE PROTEIN YCJO"/>
    <property type="match status" value="1"/>
</dbReference>
<reference evidence="9 10" key="1">
    <citation type="submission" date="2017-01" db="EMBL/GenBank/DDBJ databases">
        <title>Genome analysis of Paenibacillus selenitrireducens ES3-24.</title>
        <authorList>
            <person name="Xu D."/>
            <person name="Yao R."/>
            <person name="Zheng S."/>
        </authorList>
    </citation>
    <scope>NUCLEOTIDE SEQUENCE [LARGE SCALE GENOMIC DNA]</scope>
    <source>
        <strain evidence="9 10">ES3-24</strain>
    </source>
</reference>
<dbReference type="PANTHER" id="PTHR30193">
    <property type="entry name" value="ABC TRANSPORTER PERMEASE PROTEIN"/>
    <property type="match status" value="1"/>
</dbReference>
<keyword evidence="10" id="KW-1185">Reference proteome</keyword>
<dbReference type="OrthoDB" id="9787541at2"/>
<dbReference type="InterPro" id="IPR051393">
    <property type="entry name" value="ABC_transporter_permease"/>
</dbReference>
<dbReference type="AlphaFoldDB" id="A0A1T2X1A3"/>
<keyword evidence="3" id="KW-1003">Cell membrane</keyword>
<dbReference type="PROSITE" id="PS50928">
    <property type="entry name" value="ABC_TM1"/>
    <property type="match status" value="1"/>
</dbReference>
<evidence type="ECO:0000256" key="6">
    <source>
        <dbReference type="ARBA" id="ARBA00023136"/>
    </source>
</evidence>
<organism evidence="9 10">
    <name type="scientific">Paenibacillus selenitireducens</name>
    <dbReference type="NCBI Taxonomy" id="1324314"/>
    <lineage>
        <taxon>Bacteria</taxon>
        <taxon>Bacillati</taxon>
        <taxon>Bacillota</taxon>
        <taxon>Bacilli</taxon>
        <taxon>Bacillales</taxon>
        <taxon>Paenibacillaceae</taxon>
        <taxon>Paenibacillus</taxon>
    </lineage>
</organism>
<evidence type="ECO:0000256" key="3">
    <source>
        <dbReference type="ARBA" id="ARBA00022475"/>
    </source>
</evidence>
<dbReference type="InterPro" id="IPR000515">
    <property type="entry name" value="MetI-like"/>
</dbReference>
<evidence type="ECO:0000256" key="4">
    <source>
        <dbReference type="ARBA" id="ARBA00022692"/>
    </source>
</evidence>